<dbReference type="PANTHER" id="PTHR16517:SF7">
    <property type="entry name" value="PROTEIN KING TUBBY"/>
    <property type="match status" value="1"/>
</dbReference>
<feature type="compositionally biased region" description="Basic residues" evidence="2">
    <location>
        <begin position="730"/>
        <end position="742"/>
    </location>
</feature>
<evidence type="ECO:0000259" key="3">
    <source>
        <dbReference type="Pfam" id="PF01167"/>
    </source>
</evidence>
<evidence type="ECO:0000313" key="4">
    <source>
        <dbReference type="EMBL" id="EEC51924.1"/>
    </source>
</evidence>
<feature type="compositionally biased region" description="Polar residues" evidence="2">
    <location>
        <begin position="745"/>
        <end position="779"/>
    </location>
</feature>
<dbReference type="InParanoid" id="B7FQT2"/>
<keyword evidence="5" id="KW-1185">Reference proteome</keyword>
<dbReference type="InterPro" id="IPR025659">
    <property type="entry name" value="Tubby-like_C"/>
</dbReference>
<reference evidence="4 5" key="1">
    <citation type="journal article" date="2008" name="Nature">
        <title>The Phaeodactylum genome reveals the evolutionary history of diatom genomes.</title>
        <authorList>
            <person name="Bowler C."/>
            <person name="Allen A.E."/>
            <person name="Badger J.H."/>
            <person name="Grimwood J."/>
            <person name="Jabbari K."/>
            <person name="Kuo A."/>
            <person name="Maheswari U."/>
            <person name="Martens C."/>
            <person name="Maumus F."/>
            <person name="Otillar R.P."/>
            <person name="Rayko E."/>
            <person name="Salamov A."/>
            <person name="Vandepoele K."/>
            <person name="Beszteri B."/>
            <person name="Gruber A."/>
            <person name="Heijde M."/>
            <person name="Katinka M."/>
            <person name="Mock T."/>
            <person name="Valentin K."/>
            <person name="Verret F."/>
            <person name="Berges J.A."/>
            <person name="Brownlee C."/>
            <person name="Cadoret J.P."/>
            <person name="Chiovitti A."/>
            <person name="Choi C.J."/>
            <person name="Coesel S."/>
            <person name="De Martino A."/>
            <person name="Detter J.C."/>
            <person name="Durkin C."/>
            <person name="Falciatore A."/>
            <person name="Fournet J."/>
            <person name="Haruta M."/>
            <person name="Huysman M.J."/>
            <person name="Jenkins B.D."/>
            <person name="Jiroutova K."/>
            <person name="Jorgensen R.E."/>
            <person name="Joubert Y."/>
            <person name="Kaplan A."/>
            <person name="Kroger N."/>
            <person name="Kroth P.G."/>
            <person name="La Roche J."/>
            <person name="Lindquist E."/>
            <person name="Lommer M."/>
            <person name="Martin-Jezequel V."/>
            <person name="Lopez P.J."/>
            <person name="Lucas S."/>
            <person name="Mangogna M."/>
            <person name="McGinnis K."/>
            <person name="Medlin L.K."/>
            <person name="Montsant A."/>
            <person name="Oudot-Le Secq M.P."/>
            <person name="Napoli C."/>
            <person name="Obornik M."/>
            <person name="Parker M.S."/>
            <person name="Petit J.L."/>
            <person name="Porcel B.M."/>
            <person name="Poulsen N."/>
            <person name="Robison M."/>
            <person name="Rychlewski L."/>
            <person name="Rynearson T.A."/>
            <person name="Schmutz J."/>
            <person name="Shapiro H."/>
            <person name="Siaut M."/>
            <person name="Stanley M."/>
            <person name="Sussman M.R."/>
            <person name="Taylor A.R."/>
            <person name="Vardi A."/>
            <person name="von Dassow P."/>
            <person name="Vyverman W."/>
            <person name="Willis A."/>
            <person name="Wyrwicz L.S."/>
            <person name="Rokhsar D.S."/>
            <person name="Weissenbach J."/>
            <person name="Armbrust E.V."/>
            <person name="Green B.R."/>
            <person name="Van de Peer Y."/>
            <person name="Grigoriev I.V."/>
        </authorList>
    </citation>
    <scope>NUCLEOTIDE SEQUENCE [LARGE SCALE GENOMIC DNA]</scope>
    <source>
        <strain evidence="4 5">CCAP 1055/1</strain>
    </source>
</reference>
<dbReference type="AlphaFoldDB" id="B7FQT2"/>
<proteinExistence type="inferred from homology"/>
<reference evidence="5" key="2">
    <citation type="submission" date="2008-08" db="EMBL/GenBank/DDBJ databases">
        <authorList>
            <consortium name="Diatom Consortium"/>
            <person name="Grigoriev I."/>
            <person name="Grimwood J."/>
            <person name="Kuo A."/>
            <person name="Otillar R.P."/>
            <person name="Salamov A."/>
            <person name="Detter J.C."/>
            <person name="Lindquist E."/>
            <person name="Shapiro H."/>
            <person name="Lucas S."/>
            <person name="Glavina del Rio T."/>
            <person name="Pitluck S."/>
            <person name="Rokhsar D."/>
            <person name="Bowler C."/>
        </authorList>
    </citation>
    <scope>GENOME REANNOTATION</scope>
    <source>
        <strain evidence="5">CCAP 1055/1</strain>
    </source>
</reference>
<feature type="domain" description="Tubby C-terminal" evidence="3">
    <location>
        <begin position="788"/>
        <end position="975"/>
    </location>
</feature>
<accession>B7FQT2</accession>
<dbReference type="KEGG" id="pti:PHATRDRAFT_54048"/>
<comment type="similarity">
    <text evidence="1">Belongs to the TUB family.</text>
</comment>
<dbReference type="RefSeq" id="XP_002177461.1">
    <property type="nucleotide sequence ID" value="XM_002177425.1"/>
</dbReference>
<dbReference type="Proteomes" id="UP000000759">
    <property type="component" value="Chromosome 1"/>
</dbReference>
<evidence type="ECO:0000256" key="2">
    <source>
        <dbReference type="SAM" id="MobiDB-lite"/>
    </source>
</evidence>
<dbReference type="STRING" id="556484.B7FQT2"/>
<gene>
    <name evidence="4" type="primary">TLTF1</name>
    <name evidence="4" type="ORF">PHATRDRAFT_54048</name>
</gene>
<dbReference type="eggNOG" id="KOG2502">
    <property type="taxonomic scope" value="Eukaryota"/>
</dbReference>
<name>B7FQT2_PHATC</name>
<dbReference type="GeneID" id="7196909"/>
<dbReference type="PaxDb" id="2850-Phatr54048"/>
<dbReference type="PANTHER" id="PTHR16517">
    <property type="entry name" value="TUBBY-RELATED"/>
    <property type="match status" value="1"/>
</dbReference>
<dbReference type="Pfam" id="PF01167">
    <property type="entry name" value="Tub"/>
    <property type="match status" value="1"/>
</dbReference>
<evidence type="ECO:0000256" key="1">
    <source>
        <dbReference type="ARBA" id="ARBA00007129"/>
    </source>
</evidence>
<organism evidence="4 5">
    <name type="scientific">Phaeodactylum tricornutum (strain CCAP 1055/1)</name>
    <dbReference type="NCBI Taxonomy" id="556484"/>
    <lineage>
        <taxon>Eukaryota</taxon>
        <taxon>Sar</taxon>
        <taxon>Stramenopiles</taxon>
        <taxon>Ochrophyta</taxon>
        <taxon>Bacillariophyta</taxon>
        <taxon>Bacillariophyceae</taxon>
        <taxon>Bacillariophycidae</taxon>
        <taxon>Naviculales</taxon>
        <taxon>Phaeodactylaceae</taxon>
        <taxon>Phaeodactylum</taxon>
    </lineage>
</organism>
<dbReference type="HOGENOM" id="CLU_303572_0_0_1"/>
<dbReference type="OrthoDB" id="45629at2759"/>
<dbReference type="InterPro" id="IPR000007">
    <property type="entry name" value="Tubby_C"/>
</dbReference>
<dbReference type="EMBL" id="CM000605">
    <property type="protein sequence ID" value="EEC51924.1"/>
    <property type="molecule type" value="Genomic_DNA"/>
</dbReference>
<dbReference type="SUPFAM" id="SSF54518">
    <property type="entry name" value="Tubby C-terminal domain-like"/>
    <property type="match status" value="1"/>
</dbReference>
<protein>
    <submittedName>
        <fullName evidence="4">Tubby-like transcription factor</fullName>
    </submittedName>
</protein>
<feature type="region of interest" description="Disordered" evidence="2">
    <location>
        <begin position="710"/>
        <end position="779"/>
    </location>
</feature>
<sequence>METVVHISDDNSDASDEDYTENLIEAEGRAEEYDEDKDAIVLSFEIDAEVGEMDDTDQIDYTIFTQNRFCDTAKEKKENELECGTLCTVSKAQITAKASIPVDHSSFLTTEPSCSVRFSSSITNILSLPLDSLHSIASFLTPVEWCGFGQTGKRSNRICRDIIRRVRLHGFRCATEVVTAWKIGEHADAKELAALYIQAGVPLYPQCLGHSYHTILWRMQIESRKMRSTRSSKGNDEDESSPQEAVLNAPFLDPFYVESAEFRMHHDYVAQGTYLEDKCNYWIGKEATEAKHQGFPRTPSSSPFTNEGLSTIRRMPQQEGTSIPKTPTNIHQHLLDQHYLGRLVVKDQNGAMVTPPVSLSADFFHPAKRRTRASLVRPVSVSVSEGMSGVRVDTHTFGGAEELLDIVQSSSEGLGDVRLLERQPPLSISRLESVLEHTDLHIYTASFDSTTTKNTAGKEYEGMKKHLRSRFGNYQRQLEGFLLRGDNNGFEESILDFWDEFFPHTCNIHYYDRNTVVPRLSRLETFLTKPCPKEFGIVQCEIERIKSNVRGKGMSMKGRLFPTYEYRLFIRDRPHSCSHQESASADEEAFVQRDTVLMVAKNRGRKHLEESGVVPLPTSVKKGSNNFFLYLPQQGDINAHYNMVNPTHLTATTIPNGASHAPLLDSEGCSSVLLGRLQSNFIGTEFQIYTPRSRKPAKHKSPQTFNHAVDFHSEEEPDYDSGMSSDNNTNRRRRFGRRARRRNNAESVGNGNENFSDASSVNSGTYQRSKSCSDISQNRSIRTKRRAIANTCNSLKRSGLYEEEDGAITYTANLLGSRPRIMDVCIPKVSPDGKPGGEWKQYLDSCEDADDCRMLRCFRQVQQNIENHDEQDPAGENINNDGPPPVENENIEDFGLLPLQNRPPWWNVELGSFVLNFGGRVSVASVKNFQLCHRRDQDNIMLQFGRIQGRHSFTMDFQHPLTAVQAFSIAISSLQSKISFG</sequence>
<evidence type="ECO:0000313" key="5">
    <source>
        <dbReference type="Proteomes" id="UP000000759"/>
    </source>
</evidence>
<dbReference type="Gene3D" id="3.20.90.10">
    <property type="entry name" value="Tubby Protein, Chain A"/>
    <property type="match status" value="1"/>
</dbReference>